<keyword evidence="7" id="KW-0472">Membrane</keyword>
<evidence type="ECO:0000256" key="1">
    <source>
        <dbReference type="ARBA" id="ARBA00000971"/>
    </source>
</evidence>
<feature type="compositionally biased region" description="Basic and acidic residues" evidence="6">
    <location>
        <begin position="144"/>
        <end position="158"/>
    </location>
</feature>
<accession>A0AAD9NFG6</accession>
<evidence type="ECO:0000256" key="2">
    <source>
        <dbReference type="ARBA" id="ARBA00013194"/>
    </source>
</evidence>
<comment type="caution">
    <text evidence="10">The sequence shown here is derived from an EMBL/GenBank/DDBJ whole genome shotgun (WGS) entry which is preliminary data.</text>
</comment>
<evidence type="ECO:0000256" key="5">
    <source>
        <dbReference type="PROSITE-ProRule" id="PRU00277"/>
    </source>
</evidence>
<protein>
    <recommendedName>
        <fullName evidence="2 5">peptidylprolyl isomerase</fullName>
        <ecNumber evidence="2 5">5.2.1.8</ecNumber>
    </recommendedName>
</protein>
<keyword evidence="7" id="KW-0812">Transmembrane</keyword>
<dbReference type="AlphaFoldDB" id="A0AAD9NFG6"/>
<dbReference type="InterPro" id="IPR001179">
    <property type="entry name" value="PPIase_FKBP_dom"/>
</dbReference>
<keyword evidence="3 5" id="KW-0697">Rotamase</keyword>
<feature type="transmembrane region" description="Helical" evidence="7">
    <location>
        <begin position="120"/>
        <end position="138"/>
    </location>
</feature>
<sequence>MRMENQLVICLLFMLAAAKKLNDLEIIKEGMLENGDTFDSSYHRAEPIRVTLGHGKVIPGWEQGLLGMCVGEKRKLTIPPHLGYGSHGSPPHIPPDATLVFNTELVAIERESIEQMVMRLGHFLMYPTMAAFLVYYLYQKYKQETKGEKSSKGTDNRGKKQKRR</sequence>
<dbReference type="PANTHER" id="PTHR45779:SF5">
    <property type="entry name" value="PEPTIDYLPROLYL ISOMERASE"/>
    <property type="match status" value="1"/>
</dbReference>
<evidence type="ECO:0000259" key="9">
    <source>
        <dbReference type="PROSITE" id="PS50059"/>
    </source>
</evidence>
<dbReference type="EMBL" id="JAODUP010000040">
    <property type="protein sequence ID" value="KAK2166346.1"/>
    <property type="molecule type" value="Genomic_DNA"/>
</dbReference>
<keyword evidence="7" id="KW-1133">Transmembrane helix</keyword>
<organism evidence="10 11">
    <name type="scientific">Paralvinella palmiformis</name>
    <dbReference type="NCBI Taxonomy" id="53620"/>
    <lineage>
        <taxon>Eukaryota</taxon>
        <taxon>Metazoa</taxon>
        <taxon>Spiralia</taxon>
        <taxon>Lophotrochozoa</taxon>
        <taxon>Annelida</taxon>
        <taxon>Polychaeta</taxon>
        <taxon>Sedentaria</taxon>
        <taxon>Canalipalpata</taxon>
        <taxon>Terebellida</taxon>
        <taxon>Terebelliformia</taxon>
        <taxon>Alvinellidae</taxon>
        <taxon>Paralvinella</taxon>
    </lineage>
</organism>
<dbReference type="GO" id="GO:0005783">
    <property type="term" value="C:endoplasmic reticulum"/>
    <property type="evidence" value="ECO:0007669"/>
    <property type="project" value="TreeGrafter"/>
</dbReference>
<evidence type="ECO:0000256" key="3">
    <source>
        <dbReference type="ARBA" id="ARBA00023110"/>
    </source>
</evidence>
<comment type="catalytic activity">
    <reaction evidence="1 5">
        <text>[protein]-peptidylproline (omega=180) = [protein]-peptidylproline (omega=0)</text>
        <dbReference type="Rhea" id="RHEA:16237"/>
        <dbReference type="Rhea" id="RHEA-COMP:10747"/>
        <dbReference type="Rhea" id="RHEA-COMP:10748"/>
        <dbReference type="ChEBI" id="CHEBI:83833"/>
        <dbReference type="ChEBI" id="CHEBI:83834"/>
        <dbReference type="EC" id="5.2.1.8"/>
    </reaction>
</comment>
<keyword evidence="4 5" id="KW-0413">Isomerase</keyword>
<dbReference type="PANTHER" id="PTHR45779">
    <property type="entry name" value="PEPTIDYLPROLYL ISOMERASE"/>
    <property type="match status" value="1"/>
</dbReference>
<dbReference type="Pfam" id="PF00254">
    <property type="entry name" value="FKBP_C"/>
    <property type="match status" value="1"/>
</dbReference>
<name>A0AAD9NFG6_9ANNE</name>
<dbReference type="InterPro" id="IPR044609">
    <property type="entry name" value="FKBP2/11"/>
</dbReference>
<evidence type="ECO:0000256" key="8">
    <source>
        <dbReference type="SAM" id="SignalP"/>
    </source>
</evidence>
<dbReference type="Gene3D" id="3.10.50.40">
    <property type="match status" value="1"/>
</dbReference>
<evidence type="ECO:0000256" key="6">
    <source>
        <dbReference type="SAM" id="MobiDB-lite"/>
    </source>
</evidence>
<dbReference type="GO" id="GO:0003755">
    <property type="term" value="F:peptidyl-prolyl cis-trans isomerase activity"/>
    <property type="evidence" value="ECO:0007669"/>
    <property type="project" value="UniProtKB-KW"/>
</dbReference>
<keyword evidence="11" id="KW-1185">Reference proteome</keyword>
<evidence type="ECO:0000256" key="4">
    <source>
        <dbReference type="ARBA" id="ARBA00023235"/>
    </source>
</evidence>
<dbReference type="Proteomes" id="UP001208570">
    <property type="component" value="Unassembled WGS sequence"/>
</dbReference>
<dbReference type="SUPFAM" id="SSF54534">
    <property type="entry name" value="FKBP-like"/>
    <property type="match status" value="1"/>
</dbReference>
<feature type="region of interest" description="Disordered" evidence="6">
    <location>
        <begin position="144"/>
        <end position="164"/>
    </location>
</feature>
<feature type="chain" id="PRO_5041924405" description="peptidylprolyl isomerase" evidence="8">
    <location>
        <begin position="19"/>
        <end position="164"/>
    </location>
</feature>
<evidence type="ECO:0000313" key="10">
    <source>
        <dbReference type="EMBL" id="KAK2166346.1"/>
    </source>
</evidence>
<dbReference type="FunFam" id="3.10.50.40:FF:000006">
    <property type="entry name" value="Peptidyl-prolyl cis-trans isomerase"/>
    <property type="match status" value="1"/>
</dbReference>
<feature type="domain" description="PPIase FKBP-type" evidence="9">
    <location>
        <begin position="21"/>
        <end position="109"/>
    </location>
</feature>
<keyword evidence="8" id="KW-0732">Signal</keyword>
<reference evidence="10" key="1">
    <citation type="journal article" date="2023" name="Mol. Biol. Evol.">
        <title>Third-Generation Sequencing Reveals the Adaptive Role of the Epigenome in Three Deep-Sea Polychaetes.</title>
        <authorList>
            <person name="Perez M."/>
            <person name="Aroh O."/>
            <person name="Sun Y."/>
            <person name="Lan Y."/>
            <person name="Juniper S.K."/>
            <person name="Young C.R."/>
            <person name="Angers B."/>
            <person name="Qian P.Y."/>
        </authorList>
    </citation>
    <scope>NUCLEOTIDE SEQUENCE</scope>
    <source>
        <strain evidence="10">P08H-3</strain>
    </source>
</reference>
<proteinExistence type="predicted"/>
<evidence type="ECO:0000256" key="7">
    <source>
        <dbReference type="SAM" id="Phobius"/>
    </source>
</evidence>
<dbReference type="EC" id="5.2.1.8" evidence="2 5"/>
<evidence type="ECO:0000313" key="11">
    <source>
        <dbReference type="Proteomes" id="UP001208570"/>
    </source>
</evidence>
<gene>
    <name evidence="10" type="ORF">LSH36_40g22000</name>
</gene>
<feature type="signal peptide" evidence="8">
    <location>
        <begin position="1"/>
        <end position="18"/>
    </location>
</feature>
<dbReference type="InterPro" id="IPR046357">
    <property type="entry name" value="PPIase_dom_sf"/>
</dbReference>
<dbReference type="PROSITE" id="PS50059">
    <property type="entry name" value="FKBP_PPIASE"/>
    <property type="match status" value="1"/>
</dbReference>